<keyword evidence="11" id="KW-0472">Membrane</keyword>
<accession>A0A3M8Q362</accession>
<dbReference type="OrthoDB" id="5290997at2"/>
<comment type="catalytic activity">
    <reaction evidence="1 9">
        <text>a 1-acyl-sn-glycero-3-phosphate + an acyl-CoA = a 1,2-diacyl-sn-glycero-3-phosphate + CoA</text>
        <dbReference type="Rhea" id="RHEA:19709"/>
        <dbReference type="ChEBI" id="CHEBI:57287"/>
        <dbReference type="ChEBI" id="CHEBI:57970"/>
        <dbReference type="ChEBI" id="CHEBI:58342"/>
        <dbReference type="ChEBI" id="CHEBI:58608"/>
        <dbReference type="EC" id="2.3.1.51"/>
    </reaction>
</comment>
<evidence type="ECO:0000256" key="6">
    <source>
        <dbReference type="ARBA" id="ARBA00016139"/>
    </source>
</evidence>
<dbReference type="RefSeq" id="WP_123095833.1">
    <property type="nucleotide sequence ID" value="NZ_RIZG01000005.1"/>
</dbReference>
<dbReference type="Proteomes" id="UP000280507">
    <property type="component" value="Unassembled WGS sequence"/>
</dbReference>
<name>A0A3M8Q362_9GAMM</name>
<comment type="pathway">
    <text evidence="3">Lipid metabolism.</text>
</comment>
<feature type="compositionally biased region" description="Basic and acidic residues" evidence="10">
    <location>
        <begin position="229"/>
        <end position="241"/>
    </location>
</feature>
<evidence type="ECO:0000256" key="8">
    <source>
        <dbReference type="ARBA" id="ARBA00023315"/>
    </source>
</evidence>
<keyword evidence="9" id="KW-1208">Phospholipid metabolism</keyword>
<dbReference type="GO" id="GO:0003841">
    <property type="term" value="F:1-acylglycerol-3-phosphate O-acyltransferase activity"/>
    <property type="evidence" value="ECO:0007669"/>
    <property type="project" value="UniProtKB-UniRule"/>
</dbReference>
<sequence>MLLLIRMLVLLFLIVGVTLLGIVYCLLTLWSKNRVHYLGRVFAQVAPVFGLSVEGRVAESAKNIPQAVYVANHQNNYDLFTLAAVVPKGVVTVGKTSLRWIPFFGALYWASGNILINRENRKQAIATIDQVVFSMKKTGLSIWMFPEGTRSRGRGWLPFKRGAFYAAVQAGVPIVPVVCSSTHGQVSLNRLNNGKVLVEMLPPIDTVGLQETDVVALIKQCEQQMHETQQRLDQELARHGQLDSPLGKS</sequence>
<evidence type="ECO:0000313" key="14">
    <source>
        <dbReference type="Proteomes" id="UP000280507"/>
    </source>
</evidence>
<dbReference type="EMBL" id="RIZG01000005">
    <property type="protein sequence ID" value="RNF50547.1"/>
    <property type="molecule type" value="Genomic_DNA"/>
</dbReference>
<keyword evidence="7 9" id="KW-0808">Transferase</keyword>
<dbReference type="CDD" id="cd07989">
    <property type="entry name" value="LPLAT_AGPAT-like"/>
    <property type="match status" value="1"/>
</dbReference>
<evidence type="ECO:0000259" key="12">
    <source>
        <dbReference type="SMART" id="SM00563"/>
    </source>
</evidence>
<evidence type="ECO:0000256" key="9">
    <source>
        <dbReference type="RuleBase" id="RU361267"/>
    </source>
</evidence>
<keyword evidence="14" id="KW-1185">Reference proteome</keyword>
<evidence type="ECO:0000256" key="1">
    <source>
        <dbReference type="ARBA" id="ARBA00001141"/>
    </source>
</evidence>
<comment type="caution">
    <text evidence="13">The sequence shown here is derived from an EMBL/GenBank/DDBJ whole genome shotgun (WGS) entry which is preliminary data.</text>
</comment>
<dbReference type="PANTHER" id="PTHR10434:SF11">
    <property type="entry name" value="1-ACYL-SN-GLYCEROL-3-PHOSPHATE ACYLTRANSFERASE"/>
    <property type="match status" value="1"/>
</dbReference>
<keyword evidence="11" id="KW-0812">Transmembrane</keyword>
<dbReference type="SUPFAM" id="SSF69593">
    <property type="entry name" value="Glycerol-3-phosphate (1)-acyltransferase"/>
    <property type="match status" value="1"/>
</dbReference>
<comment type="domain">
    <text evidence="9">The HXXXXD motif is essential for acyltransferase activity and may constitute the binding site for the phosphate moiety of the glycerol-3-phosphate.</text>
</comment>
<feature type="region of interest" description="Disordered" evidence="10">
    <location>
        <begin position="229"/>
        <end position="249"/>
    </location>
</feature>
<keyword evidence="9" id="KW-0594">Phospholipid biosynthesis</keyword>
<evidence type="ECO:0000256" key="3">
    <source>
        <dbReference type="ARBA" id="ARBA00005189"/>
    </source>
</evidence>
<keyword evidence="9" id="KW-0443">Lipid metabolism</keyword>
<feature type="domain" description="Phospholipid/glycerol acyltransferase" evidence="12">
    <location>
        <begin position="67"/>
        <end position="182"/>
    </location>
</feature>
<protein>
    <recommendedName>
        <fullName evidence="6 9">1-acyl-sn-glycerol-3-phosphate acyltransferase</fullName>
        <ecNumber evidence="5 9">2.3.1.51</ecNumber>
    </recommendedName>
</protein>
<keyword evidence="8 9" id="KW-0012">Acyltransferase</keyword>
<dbReference type="EC" id="2.3.1.51" evidence="5 9"/>
<dbReference type="InterPro" id="IPR004552">
    <property type="entry name" value="AGP_acyltrans"/>
</dbReference>
<dbReference type="NCBIfam" id="TIGR00530">
    <property type="entry name" value="AGP_acyltrn"/>
    <property type="match status" value="1"/>
</dbReference>
<reference evidence="13 14" key="1">
    <citation type="journal article" date="2012" name="Int. J. Syst. Evol. Microbiol.">
        <title>Marinomonas hwangdonensis sp. nov., isolated from seawater.</title>
        <authorList>
            <person name="Jung Y.T."/>
            <person name="Oh T.K."/>
            <person name="Yoon J.H."/>
        </authorList>
    </citation>
    <scope>NUCLEOTIDE SEQUENCE [LARGE SCALE GENOMIC DNA]</scope>
    <source>
        <strain evidence="13 14">HDW-15</strain>
    </source>
</reference>
<gene>
    <name evidence="13" type="ORF">EBI00_10270</name>
</gene>
<evidence type="ECO:0000256" key="11">
    <source>
        <dbReference type="SAM" id="Phobius"/>
    </source>
</evidence>
<dbReference type="UniPathway" id="UPA00557">
    <property type="reaction ID" value="UER00613"/>
</dbReference>
<evidence type="ECO:0000256" key="4">
    <source>
        <dbReference type="ARBA" id="ARBA00008655"/>
    </source>
</evidence>
<evidence type="ECO:0000256" key="10">
    <source>
        <dbReference type="SAM" id="MobiDB-lite"/>
    </source>
</evidence>
<evidence type="ECO:0000256" key="2">
    <source>
        <dbReference type="ARBA" id="ARBA00004728"/>
    </source>
</evidence>
<proteinExistence type="inferred from homology"/>
<dbReference type="GO" id="GO:0006654">
    <property type="term" value="P:phosphatidic acid biosynthetic process"/>
    <property type="evidence" value="ECO:0007669"/>
    <property type="project" value="TreeGrafter"/>
</dbReference>
<dbReference type="GO" id="GO:0005886">
    <property type="term" value="C:plasma membrane"/>
    <property type="evidence" value="ECO:0007669"/>
    <property type="project" value="TreeGrafter"/>
</dbReference>
<dbReference type="Pfam" id="PF01553">
    <property type="entry name" value="Acyltransferase"/>
    <property type="match status" value="1"/>
</dbReference>
<dbReference type="AlphaFoldDB" id="A0A3M8Q362"/>
<keyword evidence="11" id="KW-1133">Transmembrane helix</keyword>
<dbReference type="PANTHER" id="PTHR10434">
    <property type="entry name" value="1-ACYL-SN-GLYCEROL-3-PHOSPHATE ACYLTRANSFERASE"/>
    <property type="match status" value="1"/>
</dbReference>
<dbReference type="SMART" id="SM00563">
    <property type="entry name" value="PlsC"/>
    <property type="match status" value="1"/>
</dbReference>
<evidence type="ECO:0000256" key="5">
    <source>
        <dbReference type="ARBA" id="ARBA00013211"/>
    </source>
</evidence>
<dbReference type="GO" id="GO:0016024">
    <property type="term" value="P:CDP-diacylglycerol biosynthetic process"/>
    <property type="evidence" value="ECO:0007669"/>
    <property type="project" value="UniProtKB-UniPathway"/>
</dbReference>
<comment type="pathway">
    <text evidence="2">Phospholipid metabolism; CDP-diacylglycerol biosynthesis; CDP-diacylglycerol from sn-glycerol 3-phosphate: step 2/3.</text>
</comment>
<keyword evidence="9" id="KW-0444">Lipid biosynthesis</keyword>
<evidence type="ECO:0000313" key="13">
    <source>
        <dbReference type="EMBL" id="RNF50547.1"/>
    </source>
</evidence>
<evidence type="ECO:0000256" key="7">
    <source>
        <dbReference type="ARBA" id="ARBA00022679"/>
    </source>
</evidence>
<dbReference type="InterPro" id="IPR002123">
    <property type="entry name" value="Plipid/glycerol_acylTrfase"/>
</dbReference>
<organism evidence="13 14">
    <name type="scientific">Marinomonas hwangdonensis</name>
    <dbReference type="NCBI Taxonomy" id="1053647"/>
    <lineage>
        <taxon>Bacteria</taxon>
        <taxon>Pseudomonadati</taxon>
        <taxon>Pseudomonadota</taxon>
        <taxon>Gammaproteobacteria</taxon>
        <taxon>Oceanospirillales</taxon>
        <taxon>Oceanospirillaceae</taxon>
        <taxon>Marinomonas</taxon>
    </lineage>
</organism>
<feature type="transmembrane region" description="Helical" evidence="11">
    <location>
        <begin position="7"/>
        <end position="30"/>
    </location>
</feature>
<comment type="similarity">
    <text evidence="4 9">Belongs to the 1-acyl-sn-glycerol-3-phosphate acyltransferase family.</text>
</comment>